<gene>
    <name evidence="1" type="ORF">O0V09_02140</name>
</gene>
<dbReference type="Proteomes" id="UP001069090">
    <property type="component" value="Unassembled WGS sequence"/>
</dbReference>
<dbReference type="SUPFAM" id="SSF48403">
    <property type="entry name" value="Ankyrin repeat"/>
    <property type="match status" value="1"/>
</dbReference>
<dbReference type="EMBL" id="JAPTGG010000001">
    <property type="protein sequence ID" value="MCZ0863980.1"/>
    <property type="molecule type" value="Genomic_DNA"/>
</dbReference>
<evidence type="ECO:0008006" key="3">
    <source>
        <dbReference type="Google" id="ProtNLM"/>
    </source>
</evidence>
<dbReference type="AlphaFoldDB" id="A0A9J6RHQ4"/>
<proteinExistence type="predicted"/>
<dbReference type="InterPro" id="IPR036770">
    <property type="entry name" value="Ankyrin_rpt-contain_sf"/>
</dbReference>
<evidence type="ECO:0000313" key="2">
    <source>
        <dbReference type="Proteomes" id="UP001069090"/>
    </source>
</evidence>
<organism evidence="1 2">
    <name type="scientific">Dasania phycosphaerae</name>
    <dbReference type="NCBI Taxonomy" id="2950436"/>
    <lineage>
        <taxon>Bacteria</taxon>
        <taxon>Pseudomonadati</taxon>
        <taxon>Pseudomonadota</taxon>
        <taxon>Gammaproteobacteria</taxon>
        <taxon>Cellvibrionales</taxon>
        <taxon>Spongiibacteraceae</taxon>
        <taxon>Dasania</taxon>
    </lineage>
</organism>
<accession>A0A9J6RHQ4</accession>
<name>A0A9J6RHQ4_9GAMM</name>
<dbReference type="RefSeq" id="WP_258330125.1">
    <property type="nucleotide sequence ID" value="NZ_JAPTGG010000001.1"/>
</dbReference>
<reference evidence="1 2" key="1">
    <citation type="submission" date="2022-12" db="EMBL/GenBank/DDBJ databases">
        <title>Dasania phycosphaerae sp. nov., isolated from particulate material of the south coast of Korea.</title>
        <authorList>
            <person name="Jiang Y."/>
        </authorList>
    </citation>
    <scope>NUCLEOTIDE SEQUENCE [LARGE SCALE GENOMIC DNA]</scope>
    <source>
        <strain evidence="1 2">GY-19</strain>
    </source>
</reference>
<protein>
    <recommendedName>
        <fullName evidence="3">Ankyrin repeat domain-containing protein</fullName>
    </recommendedName>
</protein>
<sequence>MEIKRQLTQLFGLILLVLMVVGCSGFDYQKNKETHTAESRVLLSGVGDINRQSPLGLTPLAAAIMHTPERVPELIAKGADVNAMVPSVASNQIIYEPILTLAVLRPLRAEIGGYALPYDDTHDLQMIEAMLQAGADPNAVDTLGSSVLRDTAWDKYSNYYKKGMKTNTDPYVKRAELLVRYGADRSTFESIIKHAKLRQKYGIAGFLEEVLFFDTLEAYYKYKRGRAIYVEKRDAIRQYFDNDADLKAAVASLRETAAPCFTSGRMYSQASEFTCIVSVYGDQHPSPACEDYQRQLLDALDREKDKLCPPYRKQRKQLAKLFGEHSSQADDVIGEKMKGVASVASLERQYANEINRMKRIRDRFGRSEKAAADNRDRQNMYSFAQHIQQAVGSSTVADQIIEKSVADTQRTLYAIDNAQKMAKINADIAVIEKRLAGIEASTARGQSVSTSAAAGGKSGDVSMNYLKPVPVCGGPYTAPEFTAEFDWGNGMPRDDVAYKCKSGDVPAAVGSAATGAPNYVFGPTPDIQKLGGGKHRYTRKAFQYECVCSSGGGTSKRAVSQ</sequence>
<dbReference type="Gene3D" id="1.25.40.20">
    <property type="entry name" value="Ankyrin repeat-containing domain"/>
    <property type="match status" value="1"/>
</dbReference>
<dbReference type="PROSITE" id="PS51257">
    <property type="entry name" value="PROKAR_LIPOPROTEIN"/>
    <property type="match status" value="1"/>
</dbReference>
<comment type="caution">
    <text evidence="1">The sequence shown here is derived from an EMBL/GenBank/DDBJ whole genome shotgun (WGS) entry which is preliminary data.</text>
</comment>
<evidence type="ECO:0000313" key="1">
    <source>
        <dbReference type="EMBL" id="MCZ0863980.1"/>
    </source>
</evidence>
<keyword evidence="2" id="KW-1185">Reference proteome</keyword>